<dbReference type="OrthoDB" id="1014130at2"/>
<evidence type="ECO:0000256" key="1">
    <source>
        <dbReference type="SAM" id="SignalP"/>
    </source>
</evidence>
<feature type="signal peptide" evidence="1">
    <location>
        <begin position="1"/>
        <end position="24"/>
    </location>
</feature>
<name>C2M9F8_9PORP</name>
<dbReference type="Pfam" id="PF13306">
    <property type="entry name" value="LRR_5"/>
    <property type="match status" value="3"/>
</dbReference>
<dbReference type="InterPro" id="IPR032675">
    <property type="entry name" value="LRR_dom_sf"/>
</dbReference>
<dbReference type="InterPro" id="IPR026906">
    <property type="entry name" value="LRR_5"/>
</dbReference>
<comment type="caution">
    <text evidence="2">The sequence shown here is derived from an EMBL/GenBank/DDBJ whole genome shotgun (WGS) entry which is preliminary data.</text>
</comment>
<gene>
    <name evidence="2" type="ORF">PORUE0001_0453</name>
</gene>
<keyword evidence="3" id="KW-1185">Reference proteome</keyword>
<organism evidence="2 3">
    <name type="scientific">Porphyromonas uenonis 60-3</name>
    <dbReference type="NCBI Taxonomy" id="596327"/>
    <lineage>
        <taxon>Bacteria</taxon>
        <taxon>Pseudomonadati</taxon>
        <taxon>Bacteroidota</taxon>
        <taxon>Bacteroidia</taxon>
        <taxon>Bacteroidales</taxon>
        <taxon>Porphyromonadaceae</taxon>
        <taxon>Porphyromonas</taxon>
    </lineage>
</organism>
<dbReference type="InterPro" id="IPR053139">
    <property type="entry name" value="Surface_bspA-like"/>
</dbReference>
<feature type="chain" id="PRO_5002916442" description="Leucine-rich repeat domain-containing protein" evidence="1">
    <location>
        <begin position="25"/>
        <end position="579"/>
    </location>
</feature>
<protein>
    <recommendedName>
        <fullName evidence="4">Leucine-rich repeat domain-containing protein</fullName>
    </recommendedName>
</protein>
<evidence type="ECO:0000313" key="3">
    <source>
        <dbReference type="Proteomes" id="UP000003303"/>
    </source>
</evidence>
<dbReference type="AlphaFoldDB" id="C2M9F8"/>
<keyword evidence="1" id="KW-0732">Signal</keyword>
<dbReference type="PANTHER" id="PTHR45661:SF3">
    <property type="entry name" value="IG-LIKE DOMAIN-CONTAINING PROTEIN"/>
    <property type="match status" value="1"/>
</dbReference>
<dbReference type="PANTHER" id="PTHR45661">
    <property type="entry name" value="SURFACE ANTIGEN"/>
    <property type="match status" value="1"/>
</dbReference>
<sequence length="579" mass="63707">MIKKLLFIAGLVATMSGLSLQATAQTAALSNHGDGGVKVPAYSSRHELGVGRQLMSQDVKATDERTIYPTNEGFFIRFVSEKDKTVEIAPAQTAQDKAKEGIYYKDVVIPETLHVKKGTDEVIPCTVVAVGQAAFALTDVYTVQYPATCKELKDRVFRLASLKECVIPDQIEKVGDNVFIDCKEATKVVIGKGLKAMGETPFINCQNLKDITVSPDNTFLTVQDTILYSKDMSKLYLCPSERRVKVVLPNTVKEIEDYAFLSCIYVKELVLNEGLERIGEEGLYNCSWLEQLTIPASVREIAPRALGLLKTCEKITVAEGNKTFEAKSDGVNEGKLLINKVKNSLHTCLYKGTKNVTVPEGIKEIEPYAFLACRWTESLKLPASVETIGQTAFSEMVSLKEIEIPEKVQTIPLYCISDCKELTKITLGKNVKMIEDQAFAGNDTMEKKGGTLQILAVTPPAVGKDSEGTTYDMGKDFYKKVTLEVPAEAREAYKKDRNWKKFRRVYPVGNELVQNELPLQINVAGGVLSITAPEVAPIAIYTLDGQVVYTTSAQEAQLALPAGLYMVTYGTQATKVLVD</sequence>
<dbReference type="EMBL" id="ACLR01000023">
    <property type="protein sequence ID" value="EEK17641.1"/>
    <property type="molecule type" value="Genomic_DNA"/>
</dbReference>
<reference evidence="2 3" key="1">
    <citation type="submission" date="2009-04" db="EMBL/GenBank/DDBJ databases">
        <authorList>
            <person name="Sebastian Y."/>
            <person name="Madupu R."/>
            <person name="Durkin A.S."/>
            <person name="Torralba M."/>
            <person name="Methe B."/>
            <person name="Sutton G.G."/>
            <person name="Strausberg R.L."/>
            <person name="Nelson K.E."/>
        </authorList>
    </citation>
    <scope>NUCLEOTIDE SEQUENCE [LARGE SCALE GENOMIC DNA]</scope>
    <source>
        <strain evidence="2 3">60-3</strain>
    </source>
</reference>
<dbReference type="eggNOG" id="COG3209">
    <property type="taxonomic scope" value="Bacteria"/>
</dbReference>
<accession>C2M9F8</accession>
<dbReference type="SUPFAM" id="SSF52058">
    <property type="entry name" value="L domain-like"/>
    <property type="match status" value="1"/>
</dbReference>
<proteinExistence type="predicted"/>
<evidence type="ECO:0008006" key="4">
    <source>
        <dbReference type="Google" id="ProtNLM"/>
    </source>
</evidence>
<dbReference type="RefSeq" id="WP_007364545.1">
    <property type="nucleotide sequence ID" value="NZ_ACLR01000023.1"/>
</dbReference>
<dbReference type="STRING" id="596327.PORUE0001_0453"/>
<dbReference type="Proteomes" id="UP000003303">
    <property type="component" value="Unassembled WGS sequence"/>
</dbReference>
<dbReference type="Gene3D" id="3.80.10.10">
    <property type="entry name" value="Ribonuclease Inhibitor"/>
    <property type="match status" value="2"/>
</dbReference>
<evidence type="ECO:0000313" key="2">
    <source>
        <dbReference type="EMBL" id="EEK17641.1"/>
    </source>
</evidence>